<sequence length="114" mass="12833">MLTGELEKTKIEVDEIRERENEAQVEIAAPLKSELHKGRSRIAAAEAAEARVESVKSRLYLAVQQLAVEAEEAKKESRRLKQGENEGKEITGETVSVNPNLKTLLKIFRTFSNR</sequence>
<feature type="coiled-coil region" evidence="1">
    <location>
        <begin position="56"/>
        <end position="86"/>
    </location>
</feature>
<dbReference type="Proteomes" id="UP001168098">
    <property type="component" value="Unassembled WGS sequence"/>
</dbReference>
<evidence type="ECO:0000313" key="3">
    <source>
        <dbReference type="Proteomes" id="UP001168098"/>
    </source>
</evidence>
<accession>A0AA39DBJ2</accession>
<proteinExistence type="predicted"/>
<protein>
    <submittedName>
        <fullName evidence="2">Uncharacterized protein</fullName>
    </submittedName>
</protein>
<reference evidence="2 3" key="1">
    <citation type="journal article" date="2023" name="BMC Biotechnol.">
        <title>Vitis rotundifolia cv Carlos genome sequencing.</title>
        <authorList>
            <person name="Huff M."/>
            <person name="Hulse-Kemp A."/>
            <person name="Scheffler B."/>
            <person name="Youngblood R."/>
            <person name="Simpson S."/>
            <person name="Babiker E."/>
            <person name="Staton M."/>
        </authorList>
    </citation>
    <scope>NUCLEOTIDE SEQUENCE [LARGE SCALE GENOMIC DNA]</scope>
    <source>
        <tissue evidence="2">Leaf</tissue>
    </source>
</reference>
<dbReference type="AlphaFoldDB" id="A0AA39DBJ2"/>
<organism evidence="2 3">
    <name type="scientific">Vitis rotundifolia</name>
    <name type="common">Muscadine grape</name>
    <dbReference type="NCBI Taxonomy" id="103349"/>
    <lineage>
        <taxon>Eukaryota</taxon>
        <taxon>Viridiplantae</taxon>
        <taxon>Streptophyta</taxon>
        <taxon>Embryophyta</taxon>
        <taxon>Tracheophyta</taxon>
        <taxon>Spermatophyta</taxon>
        <taxon>Magnoliopsida</taxon>
        <taxon>eudicotyledons</taxon>
        <taxon>Gunneridae</taxon>
        <taxon>Pentapetalae</taxon>
        <taxon>rosids</taxon>
        <taxon>Vitales</taxon>
        <taxon>Vitaceae</taxon>
        <taxon>Viteae</taxon>
        <taxon>Vitis</taxon>
    </lineage>
</organism>
<name>A0AA39DBJ2_VITRO</name>
<dbReference type="EMBL" id="JARBHA010000017">
    <property type="protein sequence ID" value="KAJ9677485.1"/>
    <property type="molecule type" value="Genomic_DNA"/>
</dbReference>
<evidence type="ECO:0000313" key="2">
    <source>
        <dbReference type="EMBL" id="KAJ9677485.1"/>
    </source>
</evidence>
<keyword evidence="1" id="KW-0175">Coiled coil</keyword>
<comment type="caution">
    <text evidence="2">The sequence shown here is derived from an EMBL/GenBank/DDBJ whole genome shotgun (WGS) entry which is preliminary data.</text>
</comment>
<keyword evidence="3" id="KW-1185">Reference proteome</keyword>
<evidence type="ECO:0000256" key="1">
    <source>
        <dbReference type="SAM" id="Coils"/>
    </source>
</evidence>
<gene>
    <name evidence="2" type="ORF">PVL29_022463</name>
</gene>